<feature type="domain" description="Protein kinase" evidence="1">
    <location>
        <begin position="11"/>
        <end position="282"/>
    </location>
</feature>
<keyword evidence="2" id="KW-0723">Serine/threonine-protein kinase</keyword>
<keyword evidence="2" id="KW-0418">Kinase</keyword>
<organism evidence="2">
    <name type="scientific">Caldilineaceae bacterium SB0664_bin_27</name>
    <dbReference type="NCBI Taxonomy" id="2605260"/>
    <lineage>
        <taxon>Bacteria</taxon>
        <taxon>Bacillati</taxon>
        <taxon>Chloroflexota</taxon>
        <taxon>Caldilineae</taxon>
        <taxon>Caldilineales</taxon>
        <taxon>Caldilineaceae</taxon>
    </lineage>
</organism>
<accession>A0A6B0YUP7</accession>
<protein>
    <submittedName>
        <fullName evidence="2">Serine/threonine protein kinase</fullName>
    </submittedName>
</protein>
<gene>
    <name evidence="2" type="ORF">F4Y42_13415</name>
</gene>
<sequence length="282" mass="31915">MSHPLLELKEIKQAPAEYLSEIGRIFSVFDAQVQDSGNISYGVQVGQQRFFVKTAGDPRDPRPFLPHEERVTLLKNAVRVRRSCSHNAIPRLHNVIESAHGPLLVYSWVQGDLLHAGSATRRDSQSALQRFRRLPLPEITKALDLIYELHYELARSGWIAVDFYDGCLIYDFASQELHVVDLDMYRESPFVNEMGRMFGSSRYMAPEEFERGAAIDERTNVYTMGRTAANLLSDGTLDRSAFRGSDERYEVVRKACSGERGNRYASVGDFYTAWLVAGNGDP</sequence>
<evidence type="ECO:0000259" key="1">
    <source>
        <dbReference type="PROSITE" id="PS50011"/>
    </source>
</evidence>
<dbReference type="Gene3D" id="1.10.510.10">
    <property type="entry name" value="Transferase(Phosphotransferase) domain 1"/>
    <property type="match status" value="1"/>
</dbReference>
<dbReference type="InterPro" id="IPR000719">
    <property type="entry name" value="Prot_kinase_dom"/>
</dbReference>
<dbReference type="InterPro" id="IPR011009">
    <property type="entry name" value="Kinase-like_dom_sf"/>
</dbReference>
<reference evidence="2" key="1">
    <citation type="submission" date="2019-09" db="EMBL/GenBank/DDBJ databases">
        <title>Characterisation of the sponge microbiome using genome-centric metagenomics.</title>
        <authorList>
            <person name="Engelberts J.P."/>
            <person name="Robbins S.J."/>
            <person name="De Goeij J.M."/>
            <person name="Aranda M."/>
            <person name="Bell S.C."/>
            <person name="Webster N.S."/>
        </authorList>
    </citation>
    <scope>NUCLEOTIDE SEQUENCE</scope>
    <source>
        <strain evidence="2">SB0664_bin_27</strain>
    </source>
</reference>
<dbReference type="AlphaFoldDB" id="A0A6B0YUP7"/>
<dbReference type="EMBL" id="VXRG01000109">
    <property type="protein sequence ID" value="MXY94433.1"/>
    <property type="molecule type" value="Genomic_DNA"/>
</dbReference>
<dbReference type="SUPFAM" id="SSF56112">
    <property type="entry name" value="Protein kinase-like (PK-like)"/>
    <property type="match status" value="1"/>
</dbReference>
<comment type="caution">
    <text evidence="2">The sequence shown here is derived from an EMBL/GenBank/DDBJ whole genome shotgun (WGS) entry which is preliminary data.</text>
</comment>
<proteinExistence type="predicted"/>
<dbReference type="GO" id="GO:0004674">
    <property type="term" value="F:protein serine/threonine kinase activity"/>
    <property type="evidence" value="ECO:0007669"/>
    <property type="project" value="UniProtKB-KW"/>
</dbReference>
<name>A0A6B0YUP7_9CHLR</name>
<evidence type="ECO:0000313" key="2">
    <source>
        <dbReference type="EMBL" id="MXY94433.1"/>
    </source>
</evidence>
<dbReference type="PROSITE" id="PS50011">
    <property type="entry name" value="PROTEIN_KINASE_DOM"/>
    <property type="match status" value="1"/>
</dbReference>
<dbReference type="GO" id="GO:0005524">
    <property type="term" value="F:ATP binding"/>
    <property type="evidence" value="ECO:0007669"/>
    <property type="project" value="InterPro"/>
</dbReference>
<keyword evidence="2" id="KW-0808">Transferase</keyword>